<dbReference type="InterPro" id="IPR058912">
    <property type="entry name" value="HTH_animal"/>
</dbReference>
<name>A0A8J1KPD0_XENLA</name>
<gene>
    <name evidence="3" type="primary">LOC121393785</name>
</gene>
<dbReference type="Pfam" id="PF26215">
    <property type="entry name" value="HTH_animal"/>
    <property type="match status" value="1"/>
</dbReference>
<reference evidence="3" key="1">
    <citation type="submission" date="2025-08" db="UniProtKB">
        <authorList>
            <consortium name="RefSeq"/>
        </authorList>
    </citation>
    <scope>IDENTIFICATION</scope>
    <source>
        <strain evidence="3">J_2021</strain>
        <tissue evidence="3">Erythrocytes</tissue>
    </source>
</reference>
<evidence type="ECO:0000313" key="3">
    <source>
        <dbReference type="RefSeq" id="XP_041419176.1"/>
    </source>
</evidence>
<dbReference type="InterPro" id="IPR000477">
    <property type="entry name" value="RT_dom"/>
</dbReference>
<protein>
    <submittedName>
        <fullName evidence="3">Uncharacterized protein LOC121393785 isoform X1</fullName>
    </submittedName>
</protein>
<sequence length="254" mass="29527">MDVVSLYTIIPHTAGLAAIKHALLESTAYSGPPISFVLELLELSLTLNYFRFENNFYLQTSGTAMGAAMAPAYANLFMHQYEQCHIIPWFAENFFLFKRYIDDMLIIWRGSQDEFIEMVNELNALDSPVRFTYTIHPNTIQFLDIELRLHNNQLDFTLFRKPTDKNTLLHYDSCHPPSMKKSLPISQFCRVLRNNSDICAAECQLEEMWLRFKERGYPDRLLQEALSIARQRIADSVTTQICFIYLVLDFLTVT</sequence>
<accession>A0A8J1KPD0</accession>
<dbReference type="RefSeq" id="XP_041419176.1">
    <property type="nucleotide sequence ID" value="XM_041563242.1"/>
</dbReference>
<dbReference type="AlphaFoldDB" id="A0A8J1KPD0"/>
<keyword evidence="2" id="KW-1185">Reference proteome</keyword>
<dbReference type="PANTHER" id="PTHR21301:SF12">
    <property type="match status" value="1"/>
</dbReference>
<dbReference type="PANTHER" id="PTHR21301">
    <property type="entry name" value="REVERSE TRANSCRIPTASE"/>
    <property type="match status" value="1"/>
</dbReference>
<dbReference type="Proteomes" id="UP000186698">
    <property type="component" value="Chromosome 5L"/>
</dbReference>
<dbReference type="PROSITE" id="PS50878">
    <property type="entry name" value="RT_POL"/>
    <property type="match status" value="1"/>
</dbReference>
<proteinExistence type="predicted"/>
<evidence type="ECO:0000313" key="2">
    <source>
        <dbReference type="Proteomes" id="UP000186698"/>
    </source>
</evidence>
<dbReference type="GeneID" id="121393785"/>
<organism evidence="2 3">
    <name type="scientific">Xenopus laevis</name>
    <name type="common">African clawed frog</name>
    <dbReference type="NCBI Taxonomy" id="8355"/>
    <lineage>
        <taxon>Eukaryota</taxon>
        <taxon>Metazoa</taxon>
        <taxon>Chordata</taxon>
        <taxon>Craniata</taxon>
        <taxon>Vertebrata</taxon>
        <taxon>Euteleostomi</taxon>
        <taxon>Amphibia</taxon>
        <taxon>Batrachia</taxon>
        <taxon>Anura</taxon>
        <taxon>Pipoidea</taxon>
        <taxon>Pipidae</taxon>
        <taxon>Xenopodinae</taxon>
        <taxon>Xenopus</taxon>
        <taxon>Xenopus</taxon>
    </lineage>
</organism>
<evidence type="ECO:0000259" key="1">
    <source>
        <dbReference type="PROSITE" id="PS50878"/>
    </source>
</evidence>
<feature type="domain" description="Reverse transcriptase" evidence="1">
    <location>
        <begin position="1"/>
        <end position="158"/>
    </location>
</feature>
<dbReference type="OrthoDB" id="9907881at2759"/>
<dbReference type="KEGG" id="xla:121393785"/>